<sequence>MPKLVRLYISQVLIGFGLSATFVALLLYTNVGNLWHLVSTSDIGWIAVLMLFMFNGIVFAGVQFAIVIMRMERDETPKGGKRQPVATNIPVRVEATSRK</sequence>
<gene>
    <name evidence="2" type="ORF">SAMN05444851_1488</name>
</gene>
<dbReference type="Proteomes" id="UP000199650">
    <property type="component" value="Unassembled WGS sequence"/>
</dbReference>
<dbReference type="AlphaFoldDB" id="A0A1I0PAH1"/>
<proteinExistence type="predicted"/>
<name>A0A1I0PAH1_9RHOB</name>
<dbReference type="EMBL" id="FOJB01000001">
    <property type="protein sequence ID" value="SEW11336.1"/>
    <property type="molecule type" value="Genomic_DNA"/>
</dbReference>
<feature type="transmembrane region" description="Helical" evidence="1">
    <location>
        <begin position="12"/>
        <end position="31"/>
    </location>
</feature>
<keyword evidence="1" id="KW-0472">Membrane</keyword>
<keyword evidence="1" id="KW-1133">Transmembrane helix</keyword>
<feature type="transmembrane region" description="Helical" evidence="1">
    <location>
        <begin position="43"/>
        <end position="68"/>
    </location>
</feature>
<dbReference type="OrthoDB" id="8115457at2"/>
<organism evidence="2 3">
    <name type="scientific">Aliiroseovarius sediminilitoris</name>
    <dbReference type="NCBI Taxonomy" id="1173584"/>
    <lineage>
        <taxon>Bacteria</taxon>
        <taxon>Pseudomonadati</taxon>
        <taxon>Pseudomonadota</taxon>
        <taxon>Alphaproteobacteria</taxon>
        <taxon>Rhodobacterales</taxon>
        <taxon>Paracoccaceae</taxon>
        <taxon>Aliiroseovarius</taxon>
    </lineage>
</organism>
<evidence type="ECO:0000313" key="2">
    <source>
        <dbReference type="EMBL" id="SEW11336.1"/>
    </source>
</evidence>
<protein>
    <submittedName>
        <fullName evidence="2">Uncharacterized protein</fullName>
    </submittedName>
</protein>
<keyword evidence="3" id="KW-1185">Reference proteome</keyword>
<dbReference type="STRING" id="1173584.SAMN05444851_1488"/>
<evidence type="ECO:0000256" key="1">
    <source>
        <dbReference type="SAM" id="Phobius"/>
    </source>
</evidence>
<dbReference type="RefSeq" id="WP_091429521.1">
    <property type="nucleotide sequence ID" value="NZ_FOJB01000001.1"/>
</dbReference>
<accession>A0A1I0PAH1</accession>
<evidence type="ECO:0000313" key="3">
    <source>
        <dbReference type="Proteomes" id="UP000199650"/>
    </source>
</evidence>
<reference evidence="2 3" key="1">
    <citation type="submission" date="2016-10" db="EMBL/GenBank/DDBJ databases">
        <authorList>
            <person name="de Groot N.N."/>
        </authorList>
    </citation>
    <scope>NUCLEOTIDE SEQUENCE [LARGE SCALE GENOMIC DNA]</scope>
    <source>
        <strain evidence="2 3">DSM 29439</strain>
    </source>
</reference>
<keyword evidence="1" id="KW-0812">Transmembrane</keyword>